<feature type="transmembrane region" description="Helical" evidence="1">
    <location>
        <begin position="20"/>
        <end position="43"/>
    </location>
</feature>
<evidence type="ECO:0000256" key="1">
    <source>
        <dbReference type="SAM" id="Phobius"/>
    </source>
</evidence>
<sequence>MTEIDKEWFEGKSQTASLLLLEMASLIGIQFILLLISGIAFGLGPESTMKGWIEAFTISLLLAVVLYHFYIFKNQYFKVLLFSILSIALLGSQIYIYVEILKWDIGFGFMIIILTGVFAPLNYRLIKYVLSGKQSK</sequence>
<keyword evidence="1" id="KW-0472">Membrane</keyword>
<evidence type="ECO:0000313" key="2">
    <source>
        <dbReference type="EMBL" id="GGG21045.1"/>
    </source>
</evidence>
<comment type="caution">
    <text evidence="2">The sequence shown here is derived from an EMBL/GenBank/DDBJ whole genome shotgun (WGS) entry which is preliminary data.</text>
</comment>
<dbReference type="EMBL" id="BMFP01000005">
    <property type="protein sequence ID" value="GGG21045.1"/>
    <property type="molecule type" value="Genomic_DNA"/>
</dbReference>
<gene>
    <name evidence="2" type="ORF">GCM10011323_26250</name>
</gene>
<feature type="transmembrane region" description="Helical" evidence="1">
    <location>
        <begin position="79"/>
        <end position="98"/>
    </location>
</feature>
<dbReference type="Proteomes" id="UP000634043">
    <property type="component" value="Unassembled WGS sequence"/>
</dbReference>
<protein>
    <submittedName>
        <fullName evidence="2">Uncharacterized protein</fullName>
    </submittedName>
</protein>
<keyword evidence="3" id="KW-1185">Reference proteome</keyword>
<dbReference type="RefSeq" id="WP_188501978.1">
    <property type="nucleotide sequence ID" value="NZ_BMFP01000005.1"/>
</dbReference>
<keyword evidence="1" id="KW-1133">Transmembrane helix</keyword>
<proteinExistence type="predicted"/>
<reference evidence="3" key="1">
    <citation type="journal article" date="2019" name="Int. J. Syst. Evol. Microbiol.">
        <title>The Global Catalogue of Microorganisms (GCM) 10K type strain sequencing project: providing services to taxonomists for standard genome sequencing and annotation.</title>
        <authorList>
            <consortium name="The Broad Institute Genomics Platform"/>
            <consortium name="The Broad Institute Genome Sequencing Center for Infectious Disease"/>
            <person name="Wu L."/>
            <person name="Ma J."/>
        </authorList>
    </citation>
    <scope>NUCLEOTIDE SEQUENCE [LARGE SCALE GENOMIC DNA]</scope>
    <source>
        <strain evidence="3">CGMCC 1.12749</strain>
    </source>
</reference>
<name>A0ABQ1W9Y4_9BACT</name>
<evidence type="ECO:0000313" key="3">
    <source>
        <dbReference type="Proteomes" id="UP000634043"/>
    </source>
</evidence>
<feature type="transmembrane region" description="Helical" evidence="1">
    <location>
        <begin position="104"/>
        <end position="126"/>
    </location>
</feature>
<feature type="transmembrane region" description="Helical" evidence="1">
    <location>
        <begin position="55"/>
        <end position="72"/>
    </location>
</feature>
<accession>A0ABQ1W9Y4</accession>
<keyword evidence="1" id="KW-0812">Transmembrane</keyword>
<organism evidence="2 3">
    <name type="scientific">Pontibacter amylolyticus</name>
    <dbReference type="NCBI Taxonomy" id="1424080"/>
    <lineage>
        <taxon>Bacteria</taxon>
        <taxon>Pseudomonadati</taxon>
        <taxon>Bacteroidota</taxon>
        <taxon>Cytophagia</taxon>
        <taxon>Cytophagales</taxon>
        <taxon>Hymenobacteraceae</taxon>
        <taxon>Pontibacter</taxon>
    </lineage>
</organism>